<dbReference type="Proteomes" id="UP000192527">
    <property type="component" value="Chromosome"/>
</dbReference>
<evidence type="ECO:0000259" key="3">
    <source>
        <dbReference type="Pfam" id="PF20251"/>
    </source>
</evidence>
<name>A0A1W5ZWL7_9BACI</name>
<reference evidence="4 5" key="1">
    <citation type="submission" date="2017-04" db="EMBL/GenBank/DDBJ databases">
        <title>The whole genome sequencing and assembly of Halobacillus mangrovi strain.</title>
        <authorList>
            <person name="Lee S.-J."/>
            <person name="Park M.-K."/>
            <person name="Kim J.-Y."/>
            <person name="Lee Y.-J."/>
            <person name="Yi H."/>
            <person name="Bahn Y.-S."/>
            <person name="Kim J.F."/>
            <person name="Lee D.-W."/>
        </authorList>
    </citation>
    <scope>NUCLEOTIDE SEQUENCE [LARGE SCALE GENOMIC DNA]</scope>
    <source>
        <strain evidence="4 5">KTB 131</strain>
    </source>
</reference>
<evidence type="ECO:0000313" key="4">
    <source>
        <dbReference type="EMBL" id="ARI77726.1"/>
    </source>
</evidence>
<feature type="region of interest" description="Disordered" evidence="1">
    <location>
        <begin position="22"/>
        <end position="47"/>
    </location>
</feature>
<keyword evidence="2" id="KW-0732">Signal</keyword>
<dbReference type="STRING" id="402384.HM131_13100"/>
<dbReference type="AlphaFoldDB" id="A0A1W5ZWL7"/>
<dbReference type="OrthoDB" id="2965184at2"/>
<organism evidence="4 5">
    <name type="scientific">Halobacillus mangrovi</name>
    <dbReference type="NCBI Taxonomy" id="402384"/>
    <lineage>
        <taxon>Bacteria</taxon>
        <taxon>Bacillati</taxon>
        <taxon>Bacillota</taxon>
        <taxon>Bacilli</taxon>
        <taxon>Bacillales</taxon>
        <taxon>Bacillaceae</taxon>
        <taxon>Halobacillus</taxon>
    </lineage>
</organism>
<dbReference type="InterPro" id="IPR046878">
    <property type="entry name" value="Big_14"/>
</dbReference>
<dbReference type="Pfam" id="PF20251">
    <property type="entry name" value="Big_14"/>
    <property type="match status" value="1"/>
</dbReference>
<sequence length="272" mass="31187">MKRISLLFILLMVTAGCSSFTKSDAQSNEIPSQIGSPNSEMSIPDQQDWTTEKINEKTGYGPYTKKFFKGIYLTTTLHMVKPGESVGTNESFPKQKVRVQLIKRNRDLEKIEMIKEKIYTNGEKLSVQLPEETGMFYTYSQEALGENNEVLDTDVALFYVPPEEFNARMYTENEVVEPDSTINVKIENWGPTQLSFGVLYRIEKYQEGSWENASGNRAFEDIGYWVDPGKTFTQDIDLERYDLNKGKYRVVKELEAANTDITKPLAVEFEIE</sequence>
<protein>
    <recommendedName>
        <fullName evidence="3">Bacterial Ig-like domain-containing protein</fullName>
    </recommendedName>
</protein>
<accession>A0A1W5ZWL7</accession>
<evidence type="ECO:0000256" key="2">
    <source>
        <dbReference type="SAM" id="SignalP"/>
    </source>
</evidence>
<keyword evidence="5" id="KW-1185">Reference proteome</keyword>
<evidence type="ECO:0000256" key="1">
    <source>
        <dbReference type="SAM" id="MobiDB-lite"/>
    </source>
</evidence>
<proteinExistence type="predicted"/>
<feature type="chain" id="PRO_5013117222" description="Bacterial Ig-like domain-containing protein" evidence="2">
    <location>
        <begin position="26"/>
        <end position="272"/>
    </location>
</feature>
<gene>
    <name evidence="4" type="ORF">HM131_13100</name>
</gene>
<dbReference type="KEGG" id="hmn:HM131_13100"/>
<feature type="signal peptide" evidence="2">
    <location>
        <begin position="1"/>
        <end position="25"/>
    </location>
</feature>
<dbReference type="RefSeq" id="WP_085030187.1">
    <property type="nucleotide sequence ID" value="NZ_CP020772.1"/>
</dbReference>
<evidence type="ECO:0000313" key="5">
    <source>
        <dbReference type="Proteomes" id="UP000192527"/>
    </source>
</evidence>
<feature type="domain" description="Bacterial Ig-like" evidence="3">
    <location>
        <begin position="164"/>
        <end position="257"/>
    </location>
</feature>
<dbReference type="PROSITE" id="PS51257">
    <property type="entry name" value="PROKAR_LIPOPROTEIN"/>
    <property type="match status" value="1"/>
</dbReference>
<dbReference type="EMBL" id="CP020772">
    <property type="protein sequence ID" value="ARI77726.1"/>
    <property type="molecule type" value="Genomic_DNA"/>
</dbReference>